<name>A0A8S2ESC9_9BILA</name>
<feature type="region of interest" description="Disordered" evidence="1">
    <location>
        <begin position="258"/>
        <end position="280"/>
    </location>
</feature>
<reference evidence="3" key="1">
    <citation type="submission" date="2021-02" db="EMBL/GenBank/DDBJ databases">
        <authorList>
            <person name="Nowell W R."/>
        </authorList>
    </citation>
    <scope>NUCLEOTIDE SEQUENCE</scope>
</reference>
<dbReference type="Proteomes" id="UP000677228">
    <property type="component" value="Unassembled WGS sequence"/>
</dbReference>
<keyword evidence="2" id="KW-1133">Transmembrane helix</keyword>
<comment type="caution">
    <text evidence="3">The sequence shown here is derived from an EMBL/GenBank/DDBJ whole genome shotgun (WGS) entry which is preliminary data.</text>
</comment>
<organism evidence="3 5">
    <name type="scientific">Didymodactylos carnosus</name>
    <dbReference type="NCBI Taxonomy" id="1234261"/>
    <lineage>
        <taxon>Eukaryota</taxon>
        <taxon>Metazoa</taxon>
        <taxon>Spiralia</taxon>
        <taxon>Gnathifera</taxon>
        <taxon>Rotifera</taxon>
        <taxon>Eurotatoria</taxon>
        <taxon>Bdelloidea</taxon>
        <taxon>Philodinida</taxon>
        <taxon>Philodinidae</taxon>
        <taxon>Didymodactylos</taxon>
    </lineage>
</organism>
<sequence length="280" mass="32193">MTSLVLLMNNIFLVYPTVVPILYTLTDRKLDTAYQTYYYCNFCEKVNKNQCACGTNDTTTFFYSSVQRQVQQILSFRNTYTKIMDARKDVDIVYPDTKYAEILKSCPDSSATLLVNSDGIELLKGVGIWPFILVLNELPLRERFMLKNIVLPIIWPTGKLPTTKQIQASIQTLVVELVNLENGCDYYIPELGSPRKLHLFTIASCNDKPSQCKMENVKGYMAEYGCGVCYTQIRQKSMKRQPPIRVYPFEKTSVLRTNESHDENISKMKKENLNDEKGHL</sequence>
<keyword evidence="2" id="KW-0472">Membrane</keyword>
<protein>
    <submittedName>
        <fullName evidence="3">Uncharacterized protein</fullName>
    </submittedName>
</protein>
<accession>A0A8S2ESC9</accession>
<evidence type="ECO:0000313" key="5">
    <source>
        <dbReference type="Proteomes" id="UP000677228"/>
    </source>
</evidence>
<gene>
    <name evidence="3" type="ORF">OVA965_LOCUS25082</name>
    <name evidence="4" type="ORF">TMI583_LOCUS25806</name>
</gene>
<dbReference type="EMBL" id="CAJNOK010015391">
    <property type="protein sequence ID" value="CAF1224583.1"/>
    <property type="molecule type" value="Genomic_DNA"/>
</dbReference>
<dbReference type="EMBL" id="CAJOBA010036931">
    <property type="protein sequence ID" value="CAF4032702.1"/>
    <property type="molecule type" value="Genomic_DNA"/>
</dbReference>
<feature type="non-terminal residue" evidence="3">
    <location>
        <position position="1"/>
    </location>
</feature>
<keyword evidence="2" id="KW-0812">Transmembrane</keyword>
<dbReference type="AlphaFoldDB" id="A0A8S2ESC9"/>
<feature type="non-terminal residue" evidence="3">
    <location>
        <position position="280"/>
    </location>
</feature>
<evidence type="ECO:0000313" key="4">
    <source>
        <dbReference type="EMBL" id="CAF4032702.1"/>
    </source>
</evidence>
<evidence type="ECO:0000256" key="2">
    <source>
        <dbReference type="SAM" id="Phobius"/>
    </source>
</evidence>
<proteinExistence type="predicted"/>
<feature type="transmembrane region" description="Helical" evidence="2">
    <location>
        <begin position="6"/>
        <end position="25"/>
    </location>
</feature>
<evidence type="ECO:0000256" key="1">
    <source>
        <dbReference type="SAM" id="MobiDB-lite"/>
    </source>
</evidence>
<dbReference type="Proteomes" id="UP000682733">
    <property type="component" value="Unassembled WGS sequence"/>
</dbReference>
<evidence type="ECO:0000313" key="3">
    <source>
        <dbReference type="EMBL" id="CAF1224583.1"/>
    </source>
</evidence>